<dbReference type="Pfam" id="PF07265">
    <property type="entry name" value="TAP35_44"/>
    <property type="match status" value="1"/>
</dbReference>
<feature type="region of interest" description="Disordered" evidence="1">
    <location>
        <begin position="104"/>
        <end position="190"/>
    </location>
</feature>
<dbReference type="InterPro" id="IPR009891">
    <property type="entry name" value="TAP35_44"/>
</dbReference>
<proteinExistence type="predicted"/>
<dbReference type="EMBL" id="QGKW02001988">
    <property type="protein sequence ID" value="KAF2554102.1"/>
    <property type="molecule type" value="Genomic_DNA"/>
</dbReference>
<dbReference type="AlphaFoldDB" id="A0A8S9HD41"/>
<feature type="signal peptide" evidence="2">
    <location>
        <begin position="1"/>
        <end position="23"/>
    </location>
</feature>
<reference evidence="3" key="1">
    <citation type="submission" date="2019-12" db="EMBL/GenBank/DDBJ databases">
        <title>Genome sequencing and annotation of Brassica cretica.</title>
        <authorList>
            <person name="Studholme D.J."/>
            <person name="Sarris P.F."/>
        </authorList>
    </citation>
    <scope>NUCLEOTIDE SEQUENCE</scope>
    <source>
        <strain evidence="3">PFS-001/15</strain>
        <tissue evidence="3">Leaf</tissue>
    </source>
</reference>
<gene>
    <name evidence="3" type="ORF">F2Q68_00037212</name>
</gene>
<dbReference type="Proteomes" id="UP000712281">
    <property type="component" value="Unassembled WGS sequence"/>
</dbReference>
<keyword evidence="2" id="KW-0732">Signal</keyword>
<evidence type="ECO:0000313" key="4">
    <source>
        <dbReference type="Proteomes" id="UP000712281"/>
    </source>
</evidence>
<feature type="compositionally biased region" description="Low complexity" evidence="1">
    <location>
        <begin position="147"/>
        <end position="161"/>
    </location>
</feature>
<evidence type="ECO:0000256" key="2">
    <source>
        <dbReference type="SAM" id="SignalP"/>
    </source>
</evidence>
<evidence type="ECO:0000313" key="3">
    <source>
        <dbReference type="EMBL" id="KAF2554102.1"/>
    </source>
</evidence>
<evidence type="ECO:0000256" key="1">
    <source>
        <dbReference type="SAM" id="MobiDB-lite"/>
    </source>
</evidence>
<organism evidence="3 4">
    <name type="scientific">Brassica cretica</name>
    <name type="common">Mustard</name>
    <dbReference type="NCBI Taxonomy" id="69181"/>
    <lineage>
        <taxon>Eukaryota</taxon>
        <taxon>Viridiplantae</taxon>
        <taxon>Streptophyta</taxon>
        <taxon>Embryophyta</taxon>
        <taxon>Tracheophyta</taxon>
        <taxon>Spermatophyta</taxon>
        <taxon>Magnoliopsida</taxon>
        <taxon>eudicotyledons</taxon>
        <taxon>Gunneridae</taxon>
        <taxon>Pentapetalae</taxon>
        <taxon>rosids</taxon>
        <taxon>malvids</taxon>
        <taxon>Brassicales</taxon>
        <taxon>Brassicaceae</taxon>
        <taxon>Brassiceae</taxon>
        <taxon>Brassica</taxon>
    </lineage>
</organism>
<protein>
    <submittedName>
        <fullName evidence="3">Uncharacterized protein</fullName>
    </submittedName>
</protein>
<name>A0A8S9HD41_BRACR</name>
<sequence>MSISRVSLCLIFLIFLTSPLVLCSRSPKMAVAASAAVEKKLEKTNVHPQVLPVPESTEVDSSPSMVKIDDEPATNHAISGFFRSKFPFQGWPFHKYGSFPMAKPANPSVPTTPATGAEEDESEKMGNGRVPFPTNQPNGTASPGPMPSTSTQSTPPSQTQTVVVENPMSVNESGKLVSNVVVGVTTDKKK</sequence>
<feature type="chain" id="PRO_5035750961" evidence="2">
    <location>
        <begin position="24"/>
        <end position="190"/>
    </location>
</feature>
<comment type="caution">
    <text evidence="3">The sequence shown here is derived from an EMBL/GenBank/DDBJ whole genome shotgun (WGS) entry which is preliminary data.</text>
</comment>
<accession>A0A8S9HD41</accession>